<feature type="compositionally biased region" description="Acidic residues" evidence="2">
    <location>
        <begin position="1"/>
        <end position="10"/>
    </location>
</feature>
<evidence type="ECO:0000313" key="3">
    <source>
        <dbReference type="EMBL" id="EFN56015.1"/>
    </source>
</evidence>
<dbReference type="SUPFAM" id="SSF48452">
    <property type="entry name" value="TPR-like"/>
    <property type="match status" value="1"/>
</dbReference>
<organism evidence="4">
    <name type="scientific">Chlorella variabilis</name>
    <name type="common">Green alga</name>
    <dbReference type="NCBI Taxonomy" id="554065"/>
    <lineage>
        <taxon>Eukaryota</taxon>
        <taxon>Viridiplantae</taxon>
        <taxon>Chlorophyta</taxon>
        <taxon>core chlorophytes</taxon>
        <taxon>Trebouxiophyceae</taxon>
        <taxon>Chlorellales</taxon>
        <taxon>Chlorellaceae</taxon>
        <taxon>Chlorella clade</taxon>
        <taxon>Chlorella</taxon>
    </lineage>
</organism>
<accession>E1ZEE2</accession>
<dbReference type="KEGG" id="cvr:CHLNCDRAFT_145421"/>
<feature type="compositionally biased region" description="Low complexity" evidence="2">
    <location>
        <begin position="812"/>
        <end position="831"/>
    </location>
</feature>
<protein>
    <recommendedName>
        <fullName evidence="5">Methyltransferase domain-containing protein</fullName>
    </recommendedName>
</protein>
<feature type="region of interest" description="Disordered" evidence="2">
    <location>
        <begin position="764"/>
        <end position="842"/>
    </location>
</feature>
<dbReference type="Gene3D" id="1.25.40.10">
    <property type="entry name" value="Tetratricopeptide repeat domain"/>
    <property type="match status" value="1"/>
</dbReference>
<evidence type="ECO:0000256" key="2">
    <source>
        <dbReference type="SAM" id="MobiDB-lite"/>
    </source>
</evidence>
<evidence type="ECO:0000256" key="1">
    <source>
        <dbReference type="ARBA" id="ARBA00022691"/>
    </source>
</evidence>
<feature type="region of interest" description="Disordered" evidence="2">
    <location>
        <begin position="889"/>
        <end position="927"/>
    </location>
</feature>
<dbReference type="GO" id="GO:0016274">
    <property type="term" value="F:protein-arginine N-methyltransferase activity"/>
    <property type="evidence" value="ECO:0007669"/>
    <property type="project" value="InterPro"/>
</dbReference>
<feature type="region of interest" description="Disordered" evidence="2">
    <location>
        <begin position="1"/>
        <end position="44"/>
    </location>
</feature>
<evidence type="ECO:0000313" key="4">
    <source>
        <dbReference type="Proteomes" id="UP000008141"/>
    </source>
</evidence>
<keyword evidence="1" id="KW-0949">S-adenosyl-L-methionine</keyword>
<dbReference type="SUPFAM" id="SSF53335">
    <property type="entry name" value="S-adenosyl-L-methionine-dependent methyltransferases"/>
    <property type="match status" value="2"/>
</dbReference>
<dbReference type="Gene3D" id="2.70.160.11">
    <property type="entry name" value="Hnrnp arginine n-methyltransferase1"/>
    <property type="match status" value="2"/>
</dbReference>
<dbReference type="GeneID" id="17355496"/>
<feature type="compositionally biased region" description="Low complexity" evidence="2">
    <location>
        <begin position="903"/>
        <end position="927"/>
    </location>
</feature>
<dbReference type="OrthoDB" id="412876at2759"/>
<reference evidence="3 4" key="1">
    <citation type="journal article" date="2010" name="Plant Cell">
        <title>The Chlorella variabilis NC64A genome reveals adaptation to photosymbiosis, coevolution with viruses, and cryptic sex.</title>
        <authorList>
            <person name="Blanc G."/>
            <person name="Duncan G."/>
            <person name="Agarkova I."/>
            <person name="Borodovsky M."/>
            <person name="Gurnon J."/>
            <person name="Kuo A."/>
            <person name="Lindquist E."/>
            <person name="Lucas S."/>
            <person name="Pangilinan J."/>
            <person name="Polle J."/>
            <person name="Salamov A."/>
            <person name="Terry A."/>
            <person name="Yamada T."/>
            <person name="Dunigan D.D."/>
            <person name="Grigoriev I.V."/>
            <person name="Claverie J.M."/>
            <person name="Van Etten J.L."/>
        </authorList>
    </citation>
    <scope>NUCLEOTIDE SEQUENCE [LARGE SCALE GENOMIC DNA]</scope>
    <source>
        <strain evidence="3 4">NC64A</strain>
    </source>
</reference>
<dbReference type="InterPro" id="IPR025799">
    <property type="entry name" value="Arg_MeTrfase"/>
</dbReference>
<keyword evidence="4" id="KW-1185">Reference proteome</keyword>
<dbReference type="EMBL" id="GL433843">
    <property type="protein sequence ID" value="EFN56015.1"/>
    <property type="molecule type" value="Genomic_DNA"/>
</dbReference>
<feature type="compositionally biased region" description="Acidic residues" evidence="2">
    <location>
        <begin position="21"/>
        <end position="30"/>
    </location>
</feature>
<dbReference type="CDD" id="cd02440">
    <property type="entry name" value="AdoMet_MTases"/>
    <property type="match status" value="1"/>
</dbReference>
<proteinExistence type="predicted"/>
<dbReference type="RefSeq" id="XP_005848117.1">
    <property type="nucleotide sequence ID" value="XM_005848055.1"/>
</dbReference>
<dbReference type="GO" id="GO:0042054">
    <property type="term" value="F:histone methyltransferase activity"/>
    <property type="evidence" value="ECO:0007669"/>
    <property type="project" value="TreeGrafter"/>
</dbReference>
<dbReference type="Proteomes" id="UP000008141">
    <property type="component" value="Unassembled WGS sequence"/>
</dbReference>
<dbReference type="SMART" id="SM00028">
    <property type="entry name" value="TPR"/>
    <property type="match status" value="2"/>
</dbReference>
<dbReference type="Gene3D" id="3.40.50.150">
    <property type="entry name" value="Vaccinia Virus protein VP39"/>
    <property type="match status" value="2"/>
</dbReference>
<dbReference type="GO" id="GO:0005634">
    <property type="term" value="C:nucleus"/>
    <property type="evidence" value="ECO:0007669"/>
    <property type="project" value="TreeGrafter"/>
</dbReference>
<dbReference type="InParanoid" id="E1ZEE2"/>
<dbReference type="InterPro" id="IPR011990">
    <property type="entry name" value="TPR-like_helical_dom_sf"/>
</dbReference>
<dbReference type="InterPro" id="IPR029063">
    <property type="entry name" value="SAM-dependent_MTases_sf"/>
</dbReference>
<dbReference type="PANTHER" id="PTHR11006:SF60">
    <property type="entry name" value="PROTEIN ARGININE N-METHYLTRANSFERASE 9"/>
    <property type="match status" value="1"/>
</dbReference>
<dbReference type="AlphaFoldDB" id="E1ZEE2"/>
<dbReference type="STRING" id="554065.E1ZEE2"/>
<evidence type="ECO:0008006" key="5">
    <source>
        <dbReference type="Google" id="ProtNLM"/>
    </source>
</evidence>
<dbReference type="OMA" id="VVYKRPT"/>
<dbReference type="eggNOG" id="KOG1501">
    <property type="taxonomic scope" value="Eukaryota"/>
</dbReference>
<dbReference type="PANTHER" id="PTHR11006">
    <property type="entry name" value="PROTEIN ARGININE N-METHYLTRANSFERASE"/>
    <property type="match status" value="1"/>
</dbReference>
<name>E1ZEE2_CHLVA</name>
<gene>
    <name evidence="3" type="ORF">CHLNCDRAFT_145421</name>
</gene>
<feature type="compositionally biased region" description="Low complexity" evidence="2">
    <location>
        <begin position="774"/>
        <end position="787"/>
    </location>
</feature>
<dbReference type="InterPro" id="IPR019734">
    <property type="entry name" value="TPR_rpt"/>
</dbReference>
<sequence>MATTCPEDDLGASQAQREAEPDGDCSEEEQPAAATESPLSNDEDALQKVRDDIEQRTAALLAQGPAYLAQRTLNDFNAEATKQQKAGELTAAVATYNALFAKARHSNVTHPELYVCHSNCAAACLQLGLFTEALQHAGRCQSLAETSLRRNCKGSSSYIKSFLRKGQALLGLGCNWEAAATLDAGLKIDPFNFDLKLALQKANEAVLRDLAEGKGLERKAIEYPEARQRISYHPYSAPLHKIKTDDMLPLKLLTPFQAENDHHIKDTYNYVTVQTDIRMPKRHLRLLEDVYFNSRFQQAIEAAAVADEDKDCRVLNLGSGAGLHAMMALRAGAHHVTAVERWLYLALASKECLAANKFPEERHRVVYKRPTDLKLKEDVPVCCNLLVANIFDEGLLTSGIVPAARHALGSLLTSDAILLPASATVYMQAVELRTGEVRGRFNAVMFWYKLHLFGDVYLSTGPEAVEAGLRCLQPALQYIAGELPVEEGLVLPVMASHNTVRLRFDVESADYLNLHKPDASFPHAHFSMLADEERCQAYQRAIRRVVKQRQQQDGEAHVLDIGCGTGILSLLAAKAGQWAASANKLSRRVSVVHRDSGLLQRGREVRPLGVNVVVADVFDAGLLGDSFAYMLDLAKRKVVQPGAAVVPSAATLYCMGIEALTGTVVGFNMTPMNTYRWDANYEAVDLADVPHRRLTKPVKVFEHFFDGERKGRSRESMLKLEVVEEGVLNAVVFWFDLHLDDCETLTSAPEGIGEGGVLLSECGEGGNGDSCSTDVPPAAADPGAAMDAAEKLGEAPAAAASPTSVCQQEELPGSASSGGQPSPVAEAAAAADDTTCEGGGEAGDAADDYVPAGSFAGARAGYVFRLGELGLGYYLDGKGTAAQEAAGQVAAADSRADQRPQGLAAAAPEKPSPEGEPAAAATTTAPAPAPAAALDLAAAASAARPAVQLPPSRGPRHHWGQALQYLERAVGVQPGRKVALLAHREGGKVRFGLRQGVGEYVGRPPWKIEWGGGSSVENPHFQRVHYCQLLVSDFLQRVRCRRFPPIEKDMRMVLAHCGSLLLDPAAVQEVCHELVVMEKIQMEPEFSPAASLEALTKRPLRLH</sequence>